<protein>
    <submittedName>
        <fullName evidence="2 4">Uncharacterized protein</fullName>
    </submittedName>
</protein>
<feature type="region of interest" description="Disordered" evidence="1">
    <location>
        <begin position="93"/>
        <end position="117"/>
    </location>
</feature>
<evidence type="ECO:0000313" key="4">
    <source>
        <dbReference type="WBParaSite" id="SBAD_0000225501-mRNA-1"/>
    </source>
</evidence>
<evidence type="ECO:0000313" key="2">
    <source>
        <dbReference type="EMBL" id="VDO96718.1"/>
    </source>
</evidence>
<dbReference type="Proteomes" id="UP000270296">
    <property type="component" value="Unassembled WGS sequence"/>
</dbReference>
<proteinExistence type="predicted"/>
<accession>A0A183IEV8</accession>
<name>A0A183IEV8_9BILA</name>
<organism evidence="4">
    <name type="scientific">Soboliphyme baturini</name>
    <dbReference type="NCBI Taxonomy" id="241478"/>
    <lineage>
        <taxon>Eukaryota</taxon>
        <taxon>Metazoa</taxon>
        <taxon>Ecdysozoa</taxon>
        <taxon>Nematoda</taxon>
        <taxon>Enoplea</taxon>
        <taxon>Dorylaimia</taxon>
        <taxon>Dioctophymatida</taxon>
        <taxon>Dioctophymatoidea</taxon>
        <taxon>Soboliphymatidae</taxon>
        <taxon>Soboliphyme</taxon>
    </lineage>
</organism>
<sequence length="313" mass="35155">MNCAQDDDGVRFSDQGSLQGKDRAFDETCSKRCIDKVAVTPNKEEHSNTHHITGSLDIPVKMHMTGSVANSPDEKHEEKPRSYFSLRFARQNDKGTPDVLRQTQRSSRTIQKKPALKGRETRHMPGYCRVMIGLHEQSSICSSPTLFSRPSGERTTGPQMESVKSKPFLFDRKKFEATGTSKTTAHESTLENVQKPTEIGNTEIPISTESHCKDISGTTAVRSTKPSIRKTSVLSSRKCTYASMMDLALRAWPVEKYAHLHNSKLRKTLQKYDVVYWPLIPVGYVRRVSALFEREIANALVKSASLTTPSSHR</sequence>
<evidence type="ECO:0000256" key="1">
    <source>
        <dbReference type="SAM" id="MobiDB-lite"/>
    </source>
</evidence>
<dbReference type="WBParaSite" id="SBAD_0000225501-mRNA-1">
    <property type="protein sequence ID" value="SBAD_0000225501-mRNA-1"/>
    <property type="gene ID" value="SBAD_0000225501"/>
</dbReference>
<gene>
    <name evidence="2" type="ORF">SBAD_LOCUS2152</name>
</gene>
<dbReference type="EMBL" id="UZAM01007106">
    <property type="protein sequence ID" value="VDO96718.1"/>
    <property type="molecule type" value="Genomic_DNA"/>
</dbReference>
<reference evidence="2 3" key="2">
    <citation type="submission" date="2018-11" db="EMBL/GenBank/DDBJ databases">
        <authorList>
            <consortium name="Pathogen Informatics"/>
        </authorList>
    </citation>
    <scope>NUCLEOTIDE SEQUENCE [LARGE SCALE GENOMIC DNA]</scope>
</reference>
<dbReference type="AlphaFoldDB" id="A0A183IEV8"/>
<reference evidence="4" key="1">
    <citation type="submission" date="2016-06" db="UniProtKB">
        <authorList>
            <consortium name="WormBaseParasite"/>
        </authorList>
    </citation>
    <scope>IDENTIFICATION</scope>
</reference>
<keyword evidence="3" id="KW-1185">Reference proteome</keyword>
<feature type="region of interest" description="Disordered" evidence="1">
    <location>
        <begin position="1"/>
        <end position="21"/>
    </location>
</feature>
<evidence type="ECO:0000313" key="3">
    <source>
        <dbReference type="Proteomes" id="UP000270296"/>
    </source>
</evidence>